<evidence type="ECO:0000313" key="1">
    <source>
        <dbReference type="EMBL" id="VEU38322.1"/>
    </source>
</evidence>
<organism evidence="1 2">
    <name type="scientific">Pseudo-nitzschia multistriata</name>
    <dbReference type="NCBI Taxonomy" id="183589"/>
    <lineage>
        <taxon>Eukaryota</taxon>
        <taxon>Sar</taxon>
        <taxon>Stramenopiles</taxon>
        <taxon>Ochrophyta</taxon>
        <taxon>Bacillariophyta</taxon>
        <taxon>Bacillariophyceae</taxon>
        <taxon>Bacillariophycidae</taxon>
        <taxon>Bacillariales</taxon>
        <taxon>Bacillariaceae</taxon>
        <taxon>Pseudo-nitzschia</taxon>
    </lineage>
</organism>
<reference evidence="1 2" key="1">
    <citation type="submission" date="2019-01" db="EMBL/GenBank/DDBJ databases">
        <authorList>
            <person name="Ferrante I. M."/>
        </authorList>
    </citation>
    <scope>NUCLEOTIDE SEQUENCE [LARGE SCALE GENOMIC DNA]</scope>
    <source>
        <strain evidence="1 2">B856</strain>
    </source>
</reference>
<proteinExistence type="predicted"/>
<gene>
    <name evidence="1" type="ORF">PSNMU_V1.4_AUG-EV-PASAV3_0051430</name>
</gene>
<name>A0A448Z8E4_9STRA</name>
<accession>A0A448Z8E4</accession>
<protein>
    <submittedName>
        <fullName evidence="1">Uncharacterized protein</fullName>
    </submittedName>
</protein>
<evidence type="ECO:0000313" key="2">
    <source>
        <dbReference type="Proteomes" id="UP000291116"/>
    </source>
</evidence>
<dbReference type="AlphaFoldDB" id="A0A448Z8E4"/>
<sequence>MEVAVAIYFIPAQINFVDLELVSDAKSPRSMQAVCRPLMVASRAIPAPVAPPPITKTSKDSPSRAFWRRRICSALEGRPLGAFTSFGSERTLVISRPGSRLADENKERKVRPLFVCFP</sequence>
<keyword evidence="2" id="KW-1185">Reference proteome</keyword>
<dbReference type="Proteomes" id="UP000291116">
    <property type="component" value="Unassembled WGS sequence"/>
</dbReference>
<dbReference type="EMBL" id="CAACVS010000164">
    <property type="protein sequence ID" value="VEU38322.1"/>
    <property type="molecule type" value="Genomic_DNA"/>
</dbReference>